<dbReference type="InterPro" id="IPR013320">
    <property type="entry name" value="ConA-like_dom_sf"/>
</dbReference>
<evidence type="ECO:0000313" key="5">
    <source>
        <dbReference type="Proteomes" id="UP000549971"/>
    </source>
</evidence>
<evidence type="ECO:0000256" key="2">
    <source>
        <dbReference type="SAM" id="SignalP"/>
    </source>
</evidence>
<dbReference type="PANTHER" id="PTHR43143">
    <property type="entry name" value="METALLOPHOSPHOESTERASE, CALCINEURIN SUPERFAMILY"/>
    <property type="match status" value="1"/>
</dbReference>
<feature type="domain" description="Calcineurin-like phosphoesterase" evidence="3">
    <location>
        <begin position="75"/>
        <end position="256"/>
    </location>
</feature>
<name>A0A7W9MUP4_9ACTN</name>
<dbReference type="GO" id="GO:0016787">
    <property type="term" value="F:hydrolase activity"/>
    <property type="evidence" value="ECO:0007669"/>
    <property type="project" value="InterPro"/>
</dbReference>
<dbReference type="RefSeq" id="WP_184795946.1">
    <property type="nucleotide sequence ID" value="NZ_JACHMY010000001.1"/>
</dbReference>
<dbReference type="Gene3D" id="3.60.21.10">
    <property type="match status" value="1"/>
</dbReference>
<evidence type="ECO:0000259" key="3">
    <source>
        <dbReference type="Pfam" id="PF00149"/>
    </source>
</evidence>
<sequence length="624" mass="67550">MTDASLRPSRRALLQAAALTPAAAAVGAAVPASAAATPEEQARTAASFDAVDPRFTLAVVPDTQYLFDAVSIDPEPLTATFRYLVRERRERNVAFVAHLGDVVEHGGADEIEPAARVFRSLGALPHSVIAGNHDINGSTDDQRGDTPYLRAFGPSYQRRMKTYRSSSPGGYNTAHVFSGGGREWLQLALDWRMSDLGLSWAQGVLDAHPKLPAIVTIHEFAAPDGDGGAAPSGYGQTIWDRLIRRNDQIFLVLSGHFWPSGTTVLTNDAGHDVHAHILNYQDRYYGGAGMVRTYAFDLVRGAIDVETFSPWLIEQRADRRSQLGAEHVEMSGPADRFSLEIDFDERFAGFAPVPVPAPRPARAVMPTGTVAYWRFDGEGIGTPGPDGTTVGSGTVARDLTGNGNDLAVVPIQNSPAEVLKFSTEHHPVQPAHASLRFDGGQPARGATLRTGDRAPINSLKFERGYTIETFLKLPEPFVGNHGFMGVFSWEGRAADAGKTGGYSPDECTCSLNVSGERFLQYVVYPVRTDDDPTAWSHAIPTGRWTHVAIVNDGRRSSMYVDGSLIVRNPDLPSTGIATLGRPFVLGATSSGLRYGQGFYGWLGDTRIVGRALRPEEFLAPARRR</sequence>
<dbReference type="InterPro" id="IPR029052">
    <property type="entry name" value="Metallo-depent_PP-like"/>
</dbReference>
<keyword evidence="5" id="KW-1185">Reference proteome</keyword>
<organism evidence="4 5">
    <name type="scientific">Kribbella italica</name>
    <dbReference type="NCBI Taxonomy" id="1540520"/>
    <lineage>
        <taxon>Bacteria</taxon>
        <taxon>Bacillati</taxon>
        <taxon>Actinomycetota</taxon>
        <taxon>Actinomycetes</taxon>
        <taxon>Propionibacteriales</taxon>
        <taxon>Kribbellaceae</taxon>
        <taxon>Kribbella</taxon>
    </lineage>
</organism>
<feature type="chain" id="PRO_5030736481" description="Calcineurin-like phosphoesterase domain-containing protein" evidence="2">
    <location>
        <begin position="35"/>
        <end position="624"/>
    </location>
</feature>
<evidence type="ECO:0000313" key="4">
    <source>
        <dbReference type="EMBL" id="MBB5836432.1"/>
    </source>
</evidence>
<protein>
    <recommendedName>
        <fullName evidence="3">Calcineurin-like phosphoesterase domain-containing protein</fullName>
    </recommendedName>
</protein>
<dbReference type="SUPFAM" id="SSF49899">
    <property type="entry name" value="Concanavalin A-like lectins/glucanases"/>
    <property type="match status" value="1"/>
</dbReference>
<dbReference type="Pfam" id="PF13385">
    <property type="entry name" value="Laminin_G_3"/>
    <property type="match status" value="1"/>
</dbReference>
<dbReference type="InterPro" id="IPR051918">
    <property type="entry name" value="STPP_CPPED1"/>
</dbReference>
<dbReference type="InterPro" id="IPR006311">
    <property type="entry name" value="TAT_signal"/>
</dbReference>
<proteinExistence type="predicted"/>
<dbReference type="PROSITE" id="PS51318">
    <property type="entry name" value="TAT"/>
    <property type="match status" value="1"/>
</dbReference>
<dbReference type="EMBL" id="JACHMY010000001">
    <property type="protein sequence ID" value="MBB5836432.1"/>
    <property type="molecule type" value="Genomic_DNA"/>
</dbReference>
<dbReference type="Gene3D" id="2.60.120.200">
    <property type="match status" value="1"/>
</dbReference>
<accession>A0A7W9MUP4</accession>
<dbReference type="Proteomes" id="UP000549971">
    <property type="component" value="Unassembled WGS sequence"/>
</dbReference>
<keyword evidence="2" id="KW-0732">Signal</keyword>
<dbReference type="AlphaFoldDB" id="A0A7W9MUP4"/>
<feature type="region of interest" description="Disordered" evidence="1">
    <location>
        <begin position="432"/>
        <end position="451"/>
    </location>
</feature>
<dbReference type="Pfam" id="PF00149">
    <property type="entry name" value="Metallophos"/>
    <property type="match status" value="1"/>
</dbReference>
<dbReference type="SUPFAM" id="SSF56300">
    <property type="entry name" value="Metallo-dependent phosphatases"/>
    <property type="match status" value="1"/>
</dbReference>
<evidence type="ECO:0000256" key="1">
    <source>
        <dbReference type="SAM" id="MobiDB-lite"/>
    </source>
</evidence>
<comment type="caution">
    <text evidence="4">The sequence shown here is derived from an EMBL/GenBank/DDBJ whole genome shotgun (WGS) entry which is preliminary data.</text>
</comment>
<dbReference type="PANTHER" id="PTHR43143:SF5">
    <property type="entry name" value="SECRETED PROTEIN"/>
    <property type="match status" value="1"/>
</dbReference>
<reference evidence="4 5" key="1">
    <citation type="submission" date="2020-08" db="EMBL/GenBank/DDBJ databases">
        <title>Sequencing the genomes of 1000 actinobacteria strains.</title>
        <authorList>
            <person name="Klenk H.-P."/>
        </authorList>
    </citation>
    <scope>NUCLEOTIDE SEQUENCE [LARGE SCALE GENOMIC DNA]</scope>
    <source>
        <strain evidence="4 5">DSM 28967</strain>
    </source>
</reference>
<feature type="signal peptide" evidence="2">
    <location>
        <begin position="1"/>
        <end position="34"/>
    </location>
</feature>
<dbReference type="InterPro" id="IPR004843">
    <property type="entry name" value="Calcineurin-like_PHP"/>
</dbReference>
<gene>
    <name evidence="4" type="ORF">HDA39_003166</name>
</gene>